<evidence type="ECO:0000313" key="2">
    <source>
        <dbReference type="Proteomes" id="UP000663935"/>
    </source>
</evidence>
<organism evidence="1 2">
    <name type="scientific">Polaribacter batillariae</name>
    <dbReference type="NCBI Taxonomy" id="2808900"/>
    <lineage>
        <taxon>Bacteria</taxon>
        <taxon>Pseudomonadati</taxon>
        <taxon>Bacteroidota</taxon>
        <taxon>Flavobacteriia</taxon>
        <taxon>Flavobacteriales</taxon>
        <taxon>Flavobacteriaceae</taxon>
    </lineage>
</organism>
<keyword evidence="2" id="KW-1185">Reference proteome</keyword>
<gene>
    <name evidence="1" type="ORF">JL193_11620</name>
</gene>
<protein>
    <submittedName>
        <fullName evidence="1">Uncharacterized protein</fullName>
    </submittedName>
</protein>
<accession>A0ABX7SVA9</accession>
<dbReference type="InterPro" id="IPR013041">
    <property type="entry name" value="Clathrin_app_Ig-like_sf"/>
</dbReference>
<name>A0ABX7SVA9_9FLAO</name>
<dbReference type="Proteomes" id="UP000663935">
    <property type="component" value="Chromosome"/>
</dbReference>
<evidence type="ECO:0000313" key="1">
    <source>
        <dbReference type="EMBL" id="QTD36778.1"/>
    </source>
</evidence>
<proteinExistence type="predicted"/>
<dbReference type="SUPFAM" id="SSF49348">
    <property type="entry name" value="Clathrin adaptor appendage domain"/>
    <property type="match status" value="1"/>
</dbReference>
<dbReference type="RefSeq" id="WP_207970959.1">
    <property type="nucleotide sequence ID" value="NZ_CP071795.1"/>
</dbReference>
<dbReference type="EMBL" id="CP071795">
    <property type="protein sequence ID" value="QTD36778.1"/>
    <property type="molecule type" value="Genomic_DNA"/>
</dbReference>
<sequence>MFSLGFPYSLVLKNGLIYQNKQLQKIEETPSFIAYKISYINKEKAYINWCNTILELNNTITKQKTKPNSILQIQQEIKNFDLANKSPMQAMQFVAKLKALIVTLCLY</sequence>
<reference evidence="1 2" key="1">
    <citation type="submission" date="2021-03" db="EMBL/GenBank/DDBJ databases">
        <title>Complete genome of Polaribacter_sp.G4M1.</title>
        <authorList>
            <person name="Jeong S.W."/>
            <person name="Bae J.W."/>
        </authorList>
    </citation>
    <scope>NUCLEOTIDE SEQUENCE [LARGE SCALE GENOMIC DNA]</scope>
    <source>
        <strain evidence="1 2">G4M1</strain>
    </source>
</reference>